<reference evidence="6 7" key="1">
    <citation type="submission" date="2018-06" db="EMBL/GenBank/DDBJ databases">
        <authorList>
            <consortium name="Pathogen Informatics"/>
            <person name="Doyle S."/>
        </authorList>
    </citation>
    <scope>NUCLEOTIDE SEQUENCE [LARGE SCALE GENOMIC DNA]</scope>
    <source>
        <strain evidence="6 7">NCTC9426</strain>
    </source>
</reference>
<accession>A0A378PRT7</accession>
<name>A0A378PRT7_MORBO</name>
<protein>
    <submittedName>
        <fullName evidence="6">Ribonuclease Z</fullName>
    </submittedName>
</protein>
<dbReference type="Gene3D" id="3.60.15.10">
    <property type="entry name" value="Ribonuclease Z/Hydroxyacylglutathione hydrolase-like"/>
    <property type="match status" value="1"/>
</dbReference>
<dbReference type="EMBL" id="UGPZ01000002">
    <property type="protein sequence ID" value="STY91225.1"/>
    <property type="molecule type" value="Genomic_DNA"/>
</dbReference>
<keyword evidence="4" id="KW-0378">Hydrolase</keyword>
<comment type="similarity">
    <text evidence="2">Belongs to the metallo-beta-lactamase superfamily.</text>
</comment>
<evidence type="ECO:0000313" key="7">
    <source>
        <dbReference type="Proteomes" id="UP000254133"/>
    </source>
</evidence>
<dbReference type="Proteomes" id="UP000254133">
    <property type="component" value="Unassembled WGS sequence"/>
</dbReference>
<dbReference type="PANTHER" id="PTHR42978">
    <property type="entry name" value="QUORUM-QUENCHING LACTONASE YTNP-RELATED-RELATED"/>
    <property type="match status" value="1"/>
</dbReference>
<organism evidence="6 7">
    <name type="scientific">Moraxella bovis</name>
    <dbReference type="NCBI Taxonomy" id="476"/>
    <lineage>
        <taxon>Bacteria</taxon>
        <taxon>Pseudomonadati</taxon>
        <taxon>Pseudomonadota</taxon>
        <taxon>Gammaproteobacteria</taxon>
        <taxon>Moraxellales</taxon>
        <taxon>Moraxellaceae</taxon>
        <taxon>Moraxella</taxon>
    </lineage>
</organism>
<gene>
    <name evidence="6" type="ORF">NCTC9426_01272</name>
</gene>
<dbReference type="GO" id="GO:0016787">
    <property type="term" value="F:hydrolase activity"/>
    <property type="evidence" value="ECO:0007669"/>
    <property type="project" value="UniProtKB-KW"/>
</dbReference>
<evidence type="ECO:0000256" key="2">
    <source>
        <dbReference type="ARBA" id="ARBA00007749"/>
    </source>
</evidence>
<dbReference type="GO" id="GO:0046872">
    <property type="term" value="F:metal ion binding"/>
    <property type="evidence" value="ECO:0007669"/>
    <property type="project" value="UniProtKB-KW"/>
</dbReference>
<dbReference type="Pfam" id="PF23023">
    <property type="entry name" value="Anti-Pycsar_Apyc1"/>
    <property type="match status" value="1"/>
</dbReference>
<dbReference type="SUPFAM" id="SSF56281">
    <property type="entry name" value="Metallo-hydrolase/oxidoreductase"/>
    <property type="match status" value="1"/>
</dbReference>
<keyword evidence="5" id="KW-0862">Zinc</keyword>
<dbReference type="InterPro" id="IPR051013">
    <property type="entry name" value="MBL_superfamily_lactonases"/>
</dbReference>
<dbReference type="PANTHER" id="PTHR42978:SF2">
    <property type="entry name" value="102 KBASES UNSTABLE REGION: FROM 1 TO 119443"/>
    <property type="match status" value="1"/>
</dbReference>
<dbReference type="InterPro" id="IPR036866">
    <property type="entry name" value="RibonucZ/Hydroxyglut_hydro"/>
</dbReference>
<keyword evidence="3" id="KW-0479">Metal-binding</keyword>
<sequence>MAVGHRLCRAFFASRGVYALYAKITPVFFNPSQHICHQLQEFGLNIRELEGVIISHFHADHIAGLKDFANIALIGRRLALDFLRPLKGIKALKQGFLPDLMPTDTESRFVAVEQFLPKALPQNLCLDMPHAPKTAWELPHSNGEILLVPLDGHAIGQIGAFVLTDTGWELIGSDSAWSAQNFLGSPPAKISHLSMHDVPAFYRTLSQLSKWHGRGVAIHLSHEFGEKLG</sequence>
<evidence type="ECO:0000256" key="3">
    <source>
        <dbReference type="ARBA" id="ARBA00022723"/>
    </source>
</evidence>
<evidence type="ECO:0000313" key="6">
    <source>
        <dbReference type="EMBL" id="STY91225.1"/>
    </source>
</evidence>
<comment type="cofactor">
    <cofactor evidence="1">
        <name>Zn(2+)</name>
        <dbReference type="ChEBI" id="CHEBI:29105"/>
    </cofactor>
</comment>
<evidence type="ECO:0000256" key="5">
    <source>
        <dbReference type="ARBA" id="ARBA00022833"/>
    </source>
</evidence>
<proteinExistence type="inferred from homology"/>
<evidence type="ECO:0000256" key="1">
    <source>
        <dbReference type="ARBA" id="ARBA00001947"/>
    </source>
</evidence>
<evidence type="ECO:0000256" key="4">
    <source>
        <dbReference type="ARBA" id="ARBA00022801"/>
    </source>
</evidence>
<dbReference type="AlphaFoldDB" id="A0A378PRT7"/>